<evidence type="ECO:0000313" key="1">
    <source>
        <dbReference type="EMBL" id="CAG6639415.1"/>
    </source>
</evidence>
<dbReference type="EMBL" id="HBUF01107176">
    <property type="protein sequence ID" value="CAG6639416.1"/>
    <property type="molecule type" value="Transcribed_RNA"/>
</dbReference>
<sequence length="121" mass="13515">MRNRTLITSVRSEKSPLSCCRTLEFSRQTLCSTRTQQPILCFLLSSLSGSLELSNRCNSCTTTVTPPFLRNTRCSFTSSVITLSCVRHENRTRDSSSGTLLVVLLLWSNSSSRTRITEDSS</sequence>
<protein>
    <submittedName>
        <fullName evidence="1">Uncharacterized protein</fullName>
    </submittedName>
</protein>
<accession>A0A8D8QVY5</accession>
<reference evidence="1" key="1">
    <citation type="submission" date="2021-05" db="EMBL/GenBank/DDBJ databases">
        <authorList>
            <person name="Alioto T."/>
            <person name="Alioto T."/>
            <person name="Gomez Garrido J."/>
        </authorList>
    </citation>
    <scope>NUCLEOTIDE SEQUENCE</scope>
</reference>
<dbReference type="EMBL" id="HBUF01107175">
    <property type="protein sequence ID" value="CAG6639415.1"/>
    <property type="molecule type" value="Transcribed_RNA"/>
</dbReference>
<proteinExistence type="predicted"/>
<name>A0A8D8QVY5_9HEMI</name>
<organism evidence="1">
    <name type="scientific">Cacopsylla melanoneura</name>
    <dbReference type="NCBI Taxonomy" id="428564"/>
    <lineage>
        <taxon>Eukaryota</taxon>
        <taxon>Metazoa</taxon>
        <taxon>Ecdysozoa</taxon>
        <taxon>Arthropoda</taxon>
        <taxon>Hexapoda</taxon>
        <taxon>Insecta</taxon>
        <taxon>Pterygota</taxon>
        <taxon>Neoptera</taxon>
        <taxon>Paraneoptera</taxon>
        <taxon>Hemiptera</taxon>
        <taxon>Sternorrhyncha</taxon>
        <taxon>Psylloidea</taxon>
        <taxon>Psyllidae</taxon>
        <taxon>Psyllinae</taxon>
        <taxon>Cacopsylla</taxon>
    </lineage>
</organism>
<dbReference type="EMBL" id="HBUF01107177">
    <property type="protein sequence ID" value="CAG6639418.1"/>
    <property type="molecule type" value="Transcribed_RNA"/>
</dbReference>
<dbReference type="AlphaFoldDB" id="A0A8D8QVY5"/>